<evidence type="ECO:0000313" key="10">
    <source>
        <dbReference type="Proteomes" id="UP000185596"/>
    </source>
</evidence>
<keyword evidence="10" id="KW-1185">Reference proteome</keyword>
<dbReference type="STRING" id="1912961.BU204_36190"/>
<evidence type="ECO:0000256" key="6">
    <source>
        <dbReference type="SAM" id="MobiDB-lite"/>
    </source>
</evidence>
<comment type="caution">
    <text evidence="9">The sequence shown here is derived from an EMBL/GenBank/DDBJ whole genome shotgun (WGS) entry which is preliminary data.</text>
</comment>
<evidence type="ECO:0000256" key="1">
    <source>
        <dbReference type="ARBA" id="ARBA00004651"/>
    </source>
</evidence>
<proteinExistence type="predicted"/>
<feature type="domain" description="RDD" evidence="8">
    <location>
        <begin position="56"/>
        <end position="166"/>
    </location>
</feature>
<dbReference type="InterPro" id="IPR010432">
    <property type="entry name" value="RDD"/>
</dbReference>
<dbReference type="PIRSF" id="PIRSF021697">
    <property type="entry name" value="UCP021697"/>
    <property type="match status" value="1"/>
</dbReference>
<feature type="transmembrane region" description="Helical" evidence="7">
    <location>
        <begin position="101"/>
        <end position="124"/>
    </location>
</feature>
<accession>A0A1Q8BXC4</accession>
<dbReference type="PANTHER" id="PTHR36115:SF6">
    <property type="entry name" value="PROLINE-RICH ANTIGEN HOMOLOG"/>
    <property type="match status" value="1"/>
</dbReference>
<dbReference type="GO" id="GO:0005886">
    <property type="term" value="C:plasma membrane"/>
    <property type="evidence" value="ECO:0007669"/>
    <property type="project" value="UniProtKB-SubCell"/>
</dbReference>
<evidence type="ECO:0000256" key="5">
    <source>
        <dbReference type="ARBA" id="ARBA00023136"/>
    </source>
</evidence>
<dbReference type="Pfam" id="PF06271">
    <property type="entry name" value="RDD"/>
    <property type="match status" value="1"/>
</dbReference>
<feature type="transmembrane region" description="Helical" evidence="7">
    <location>
        <begin position="63"/>
        <end position="81"/>
    </location>
</feature>
<evidence type="ECO:0000259" key="8">
    <source>
        <dbReference type="Pfam" id="PF06271"/>
    </source>
</evidence>
<dbReference type="PANTHER" id="PTHR36115">
    <property type="entry name" value="PROLINE-RICH ANTIGEN HOMOLOG-RELATED"/>
    <property type="match status" value="1"/>
</dbReference>
<name>A0A1Q8BXC4_9PSEU</name>
<evidence type="ECO:0000313" key="9">
    <source>
        <dbReference type="EMBL" id="OLF06742.1"/>
    </source>
</evidence>
<dbReference type="AlphaFoldDB" id="A0A1Q8BXC4"/>
<dbReference type="OrthoDB" id="5187110at2"/>
<dbReference type="EMBL" id="MSIE01000114">
    <property type="protein sequence ID" value="OLF06742.1"/>
    <property type="molecule type" value="Genomic_DNA"/>
</dbReference>
<protein>
    <recommendedName>
        <fullName evidence="8">RDD domain-containing protein</fullName>
    </recommendedName>
</protein>
<keyword evidence="5 7" id="KW-0472">Membrane</keyword>
<evidence type="ECO:0000256" key="7">
    <source>
        <dbReference type="SAM" id="Phobius"/>
    </source>
</evidence>
<dbReference type="InterPro" id="IPR016795">
    <property type="entry name" value="UCP021697"/>
</dbReference>
<keyword evidence="3 7" id="KW-0812">Transmembrane</keyword>
<evidence type="ECO:0000256" key="4">
    <source>
        <dbReference type="ARBA" id="ARBA00022989"/>
    </source>
</evidence>
<sequence>MPVGTLRRTWSYAGGVSDRWTGTWLSGPGSASGPGEDPPKWPGEGMGLPEAGPGSVAGRGARLAAFVLDLVVASLLTSLFVEVDVARPEVMSTFNAWAVLVWFLVSAGAVSVFGFTPGMFALGVRVVRVDGTQFVGPLRAVVRTAMTAVILPAALIDANGRGLHDRAVGTVVVRTR</sequence>
<organism evidence="9 10">
    <name type="scientific">Actinophytocola xanthii</name>
    <dbReference type="NCBI Taxonomy" id="1912961"/>
    <lineage>
        <taxon>Bacteria</taxon>
        <taxon>Bacillati</taxon>
        <taxon>Actinomycetota</taxon>
        <taxon>Actinomycetes</taxon>
        <taxon>Pseudonocardiales</taxon>
        <taxon>Pseudonocardiaceae</taxon>
    </lineage>
</organism>
<dbReference type="InterPro" id="IPR051791">
    <property type="entry name" value="Pra-immunoreactive"/>
</dbReference>
<comment type="subcellular location">
    <subcellularLocation>
        <location evidence="1">Cell membrane</location>
        <topology evidence="1">Multi-pass membrane protein</topology>
    </subcellularLocation>
</comment>
<dbReference type="Proteomes" id="UP000185596">
    <property type="component" value="Unassembled WGS sequence"/>
</dbReference>
<reference evidence="9 10" key="1">
    <citation type="submission" date="2016-12" db="EMBL/GenBank/DDBJ databases">
        <title>The draft genome sequence of Actinophytocola sp. 11-183.</title>
        <authorList>
            <person name="Wang W."/>
            <person name="Yuan L."/>
        </authorList>
    </citation>
    <scope>NUCLEOTIDE SEQUENCE [LARGE SCALE GENOMIC DNA]</scope>
    <source>
        <strain evidence="9 10">11-183</strain>
    </source>
</reference>
<feature type="region of interest" description="Disordered" evidence="6">
    <location>
        <begin position="23"/>
        <end position="52"/>
    </location>
</feature>
<gene>
    <name evidence="9" type="ORF">BU204_36190</name>
</gene>
<keyword evidence="4 7" id="KW-1133">Transmembrane helix</keyword>
<keyword evidence="2" id="KW-1003">Cell membrane</keyword>
<evidence type="ECO:0000256" key="3">
    <source>
        <dbReference type="ARBA" id="ARBA00022692"/>
    </source>
</evidence>
<evidence type="ECO:0000256" key="2">
    <source>
        <dbReference type="ARBA" id="ARBA00022475"/>
    </source>
</evidence>